<sequence>MDMQIMDIQNLQIIFLNSFSKDVYAIVSVHSVNNNNSQKKTANDTEGGSNPKWNFSIDVAAAQNNNLTLLVKLKEKQIFREDKDIGEILVPIKNLLDSYGESNDLKLVSYELGMNRDGKSKGQLHFSFKFGEVTQSSLAAITSTPGGYQDPSGIGGYPPQQSIGDKLAKGIYKWLCGIAKMAVYDALDGDLAFN</sequence>
<reference evidence="2" key="1">
    <citation type="submission" date="2018-02" db="EMBL/GenBank/DDBJ databases">
        <authorList>
            <person name="Cohen D.B."/>
            <person name="Kent A.D."/>
        </authorList>
    </citation>
    <scope>NUCLEOTIDE SEQUENCE</scope>
</reference>
<dbReference type="SUPFAM" id="SSF49562">
    <property type="entry name" value="C2 domain (Calcium/lipid-binding domain, CaLB)"/>
    <property type="match status" value="1"/>
</dbReference>
<dbReference type="Gene3D" id="2.60.40.150">
    <property type="entry name" value="C2 domain"/>
    <property type="match status" value="1"/>
</dbReference>
<dbReference type="InterPro" id="IPR000008">
    <property type="entry name" value="C2_dom"/>
</dbReference>
<evidence type="ECO:0000313" key="2">
    <source>
        <dbReference type="EMBL" id="SPD09476.1"/>
    </source>
</evidence>
<name>A0A2N9H4R8_FAGSY</name>
<dbReference type="Pfam" id="PF00168">
    <property type="entry name" value="C2"/>
    <property type="match status" value="1"/>
</dbReference>
<dbReference type="PANTHER" id="PTHR32246">
    <property type="entry name" value="INGRESSION PROTEIN FIC1"/>
    <property type="match status" value="1"/>
</dbReference>
<evidence type="ECO:0000259" key="1">
    <source>
        <dbReference type="PROSITE" id="PS50004"/>
    </source>
</evidence>
<gene>
    <name evidence="2" type="ORF">FSB_LOCUS37358</name>
</gene>
<dbReference type="PROSITE" id="PS50004">
    <property type="entry name" value="C2"/>
    <property type="match status" value="1"/>
</dbReference>
<dbReference type="EMBL" id="OIVN01003203">
    <property type="protein sequence ID" value="SPD09476.1"/>
    <property type="molecule type" value="Genomic_DNA"/>
</dbReference>
<feature type="domain" description="C2" evidence="1">
    <location>
        <begin position="1"/>
        <end position="107"/>
    </location>
</feature>
<accession>A0A2N9H4R8</accession>
<dbReference type="PANTHER" id="PTHR32246:SF173">
    <property type="entry name" value="C2 DOMAIN-CONTAINING PROTEIN"/>
    <property type="match status" value="1"/>
</dbReference>
<dbReference type="InterPro" id="IPR035892">
    <property type="entry name" value="C2_domain_sf"/>
</dbReference>
<protein>
    <recommendedName>
        <fullName evidence="1">C2 domain-containing protein</fullName>
    </recommendedName>
</protein>
<dbReference type="AlphaFoldDB" id="A0A2N9H4R8"/>
<proteinExistence type="predicted"/>
<organism evidence="2">
    <name type="scientific">Fagus sylvatica</name>
    <name type="common">Beechnut</name>
    <dbReference type="NCBI Taxonomy" id="28930"/>
    <lineage>
        <taxon>Eukaryota</taxon>
        <taxon>Viridiplantae</taxon>
        <taxon>Streptophyta</taxon>
        <taxon>Embryophyta</taxon>
        <taxon>Tracheophyta</taxon>
        <taxon>Spermatophyta</taxon>
        <taxon>Magnoliopsida</taxon>
        <taxon>eudicotyledons</taxon>
        <taxon>Gunneridae</taxon>
        <taxon>Pentapetalae</taxon>
        <taxon>rosids</taxon>
        <taxon>fabids</taxon>
        <taxon>Fagales</taxon>
        <taxon>Fagaceae</taxon>
        <taxon>Fagus</taxon>
    </lineage>
</organism>